<dbReference type="AlphaFoldDB" id="A0A4S4K5B9"/>
<sequence>VASAAQLDAASSSSSPTSTPASASTSTSASTAETTNAVPECAGLSARLNATVHPLLSPDLLAIKQSIDTFVPKEKDVDEDEALLTAFGTLSISDGQTMRFLGASATEQLLLMEVFEKSSTPSLHTSALSFSPALEQISTLWPFAPLHLPASVLSGQLVAQLPPIERVTALYEAYFTNLAWFLAPVDRAHVVDELIPLFYPRPARRAVDPAAM</sequence>
<evidence type="ECO:0000256" key="1">
    <source>
        <dbReference type="SAM" id="MobiDB-lite"/>
    </source>
</evidence>
<proteinExistence type="predicted"/>
<feature type="region of interest" description="Disordered" evidence="1">
    <location>
        <begin position="1"/>
        <end position="34"/>
    </location>
</feature>
<accession>A0A4S4K5B9</accession>
<evidence type="ECO:0000313" key="2">
    <source>
        <dbReference type="EMBL" id="THG92550.1"/>
    </source>
</evidence>
<gene>
    <name evidence="2" type="ORF">EW145_g8678</name>
</gene>
<reference evidence="2 3" key="1">
    <citation type="submission" date="2019-02" db="EMBL/GenBank/DDBJ databases">
        <title>Genome sequencing of the rare red list fungi Phellinidium pouzarii.</title>
        <authorList>
            <person name="Buettner E."/>
            <person name="Kellner H."/>
        </authorList>
    </citation>
    <scope>NUCLEOTIDE SEQUENCE [LARGE SCALE GENOMIC DNA]</scope>
    <source>
        <strain evidence="2 3">DSM 108285</strain>
    </source>
</reference>
<feature type="non-terminal residue" evidence="2">
    <location>
        <position position="212"/>
    </location>
</feature>
<dbReference type="EMBL" id="SGPK01001699">
    <property type="protein sequence ID" value="THG92550.1"/>
    <property type="molecule type" value="Genomic_DNA"/>
</dbReference>
<dbReference type="Proteomes" id="UP000308199">
    <property type="component" value="Unassembled WGS sequence"/>
</dbReference>
<protein>
    <submittedName>
        <fullName evidence="2">Uncharacterized protein</fullName>
    </submittedName>
</protein>
<comment type="caution">
    <text evidence="2">The sequence shown here is derived from an EMBL/GenBank/DDBJ whole genome shotgun (WGS) entry which is preliminary data.</text>
</comment>
<feature type="non-terminal residue" evidence="2">
    <location>
        <position position="1"/>
    </location>
</feature>
<name>A0A4S4K5B9_9AGAM</name>
<organism evidence="2 3">
    <name type="scientific">Phellinidium pouzarii</name>
    <dbReference type="NCBI Taxonomy" id="167371"/>
    <lineage>
        <taxon>Eukaryota</taxon>
        <taxon>Fungi</taxon>
        <taxon>Dikarya</taxon>
        <taxon>Basidiomycota</taxon>
        <taxon>Agaricomycotina</taxon>
        <taxon>Agaricomycetes</taxon>
        <taxon>Hymenochaetales</taxon>
        <taxon>Hymenochaetaceae</taxon>
        <taxon>Phellinidium</taxon>
    </lineage>
</organism>
<evidence type="ECO:0000313" key="3">
    <source>
        <dbReference type="Proteomes" id="UP000308199"/>
    </source>
</evidence>
<keyword evidence="3" id="KW-1185">Reference proteome</keyword>